<dbReference type="AlphaFoldDB" id="A0ABD5MGQ7"/>
<name>A0ABD5MGQ7_9EURY</name>
<keyword evidence="6" id="KW-1185">Reference proteome</keyword>
<evidence type="ECO:0000259" key="3">
    <source>
        <dbReference type="Pfam" id="PF24034"/>
    </source>
</evidence>
<feature type="region of interest" description="Disordered" evidence="1">
    <location>
        <begin position="274"/>
        <end position="318"/>
    </location>
</feature>
<dbReference type="InterPro" id="IPR055769">
    <property type="entry name" value="DUF7345"/>
</dbReference>
<dbReference type="Pfam" id="PF24036">
    <property type="entry name" value="DUF7345"/>
    <property type="match status" value="1"/>
</dbReference>
<reference evidence="5 6" key="1">
    <citation type="submission" date="2024-08" db="EMBL/GenBank/DDBJ databases">
        <title>Halobellus sp. MBLA0158 whole genome sequence.</title>
        <authorList>
            <person name="Hwang C.Y."/>
            <person name="Cho E.-S."/>
            <person name="Seo M.-J."/>
        </authorList>
    </citation>
    <scope>NUCLEOTIDE SEQUENCE [LARGE SCALE GENOMIC DNA]</scope>
    <source>
        <strain evidence="5 6">MBLA0158</strain>
    </source>
</reference>
<feature type="compositionally biased region" description="Acidic residues" evidence="1">
    <location>
        <begin position="380"/>
        <end position="394"/>
    </location>
</feature>
<dbReference type="Proteomes" id="UP001570511">
    <property type="component" value="Unassembled WGS sequence"/>
</dbReference>
<accession>A0ABD5MGQ7</accession>
<evidence type="ECO:0000259" key="4">
    <source>
        <dbReference type="Pfam" id="PF24036"/>
    </source>
</evidence>
<feature type="region of interest" description="Disordered" evidence="1">
    <location>
        <begin position="25"/>
        <end position="46"/>
    </location>
</feature>
<feature type="compositionally biased region" description="Low complexity" evidence="1">
    <location>
        <begin position="25"/>
        <end position="36"/>
    </location>
</feature>
<organism evidence="5 6">
    <name type="scientific">Halobellus rubicundus</name>
    <dbReference type="NCBI Taxonomy" id="2996466"/>
    <lineage>
        <taxon>Archaea</taxon>
        <taxon>Methanobacteriati</taxon>
        <taxon>Methanobacteriota</taxon>
        <taxon>Stenosarchaea group</taxon>
        <taxon>Halobacteria</taxon>
        <taxon>Halobacteriales</taxon>
        <taxon>Haloferacaceae</taxon>
        <taxon>Halobellus</taxon>
    </lineage>
</organism>
<feature type="compositionally biased region" description="Basic and acidic residues" evidence="1">
    <location>
        <begin position="289"/>
        <end position="298"/>
    </location>
</feature>
<evidence type="ECO:0000313" key="6">
    <source>
        <dbReference type="Proteomes" id="UP001570511"/>
    </source>
</evidence>
<feature type="region of interest" description="Disordered" evidence="1">
    <location>
        <begin position="375"/>
        <end position="394"/>
    </location>
</feature>
<keyword evidence="2" id="KW-0472">Membrane</keyword>
<dbReference type="EMBL" id="JBGNYA010000001">
    <property type="protein sequence ID" value="MFA1612123.1"/>
    <property type="molecule type" value="Genomic_DNA"/>
</dbReference>
<protein>
    <submittedName>
        <fullName evidence="5">Helix-turn-helix transcriptional regulator</fullName>
    </submittedName>
</protein>
<feature type="compositionally biased region" description="Acidic residues" evidence="1">
    <location>
        <begin position="299"/>
        <end position="314"/>
    </location>
</feature>
<evidence type="ECO:0000256" key="1">
    <source>
        <dbReference type="SAM" id="MobiDB-lite"/>
    </source>
</evidence>
<feature type="transmembrane region" description="Helical" evidence="2">
    <location>
        <begin position="233"/>
        <end position="254"/>
    </location>
</feature>
<feature type="domain" description="DUF7345" evidence="4">
    <location>
        <begin position="52"/>
        <end position="190"/>
    </location>
</feature>
<keyword evidence="2" id="KW-0812">Transmembrane</keyword>
<gene>
    <name evidence="5" type="ORF">OS889_14065</name>
</gene>
<dbReference type="RefSeq" id="WP_372390791.1">
    <property type="nucleotide sequence ID" value="NZ_JBGNYA010000001.1"/>
</dbReference>
<proteinExistence type="predicted"/>
<feature type="domain" description="DUF7343" evidence="3">
    <location>
        <begin position="319"/>
        <end position="380"/>
    </location>
</feature>
<dbReference type="InterPro" id="IPR055767">
    <property type="entry name" value="DUF7343"/>
</dbReference>
<evidence type="ECO:0000256" key="2">
    <source>
        <dbReference type="SAM" id="Phobius"/>
    </source>
</evidence>
<sequence>MRTPALWFALLLVFAAVAPAPALAATDDPSASAARPQVTDGDGAVPRTSVDIALRPDRSAYWRIEVRYDLETENETQGFREIASRYESGTADVGPSAVLFRSLSQRASEATGREMAIENVTYHSSLDAEAGRGTLALTFEWTNFLRQGDNETLVLDDAFLLPTAEADDQRTWLSIFDQNQEIRISPPEGYTVSSTSIAVQQRESAVVLTQPSDFEDEGQLRITYSAIGPAGRLPLGLIAGALVAVALVAGAWAFRSGGRVPLLGSLFGAADEHEESVAVDPDGPVTEGTHVDEHAERVESEDDADGDGDGDEAGVDLSLLSDEERVERLLEQNGGRMKQATIVDETGWSDAKVSQLLSTMADEGRVDKLRLGRENLISLPDDEAGADDGADESQ</sequence>
<evidence type="ECO:0000313" key="5">
    <source>
        <dbReference type="EMBL" id="MFA1612123.1"/>
    </source>
</evidence>
<keyword evidence="2" id="KW-1133">Transmembrane helix</keyword>
<dbReference type="Pfam" id="PF24034">
    <property type="entry name" value="DUF7343"/>
    <property type="match status" value="1"/>
</dbReference>
<comment type="caution">
    <text evidence="5">The sequence shown here is derived from an EMBL/GenBank/DDBJ whole genome shotgun (WGS) entry which is preliminary data.</text>
</comment>